<keyword evidence="1" id="KW-0472">Membrane</keyword>
<comment type="caution">
    <text evidence="2">The sequence shown here is derived from an EMBL/GenBank/DDBJ whole genome shotgun (WGS) entry which is preliminary data.</text>
</comment>
<dbReference type="Proteomes" id="UP000651452">
    <property type="component" value="Unassembled WGS sequence"/>
</dbReference>
<feature type="transmembrane region" description="Helical" evidence="1">
    <location>
        <begin position="111"/>
        <end position="134"/>
    </location>
</feature>
<keyword evidence="1" id="KW-0812">Transmembrane</keyword>
<evidence type="ECO:0000313" key="2">
    <source>
        <dbReference type="EMBL" id="KAF9695292.1"/>
    </source>
</evidence>
<name>A0A8H7J2X7_9PLEO</name>
<sequence>MNSYATEQKCLLPMAAPTPACAPQRRTFIDRHHALIESFTLAFIFLFAVSQCLILYGIRSLPYLSASDQLCSFLSNLAGALRISIPASLPTATLLFIATPYIARPDRIVTSWYLILLCYLAGSTSGALMLLWGLGN</sequence>
<evidence type="ECO:0000256" key="1">
    <source>
        <dbReference type="SAM" id="Phobius"/>
    </source>
</evidence>
<feature type="transmembrane region" description="Helical" evidence="1">
    <location>
        <begin position="78"/>
        <end position="99"/>
    </location>
</feature>
<gene>
    <name evidence="2" type="ORF">EKO04_006952</name>
</gene>
<proteinExistence type="predicted"/>
<keyword evidence="1" id="KW-1133">Transmembrane helix</keyword>
<dbReference type="OrthoDB" id="3766466at2759"/>
<reference evidence="2" key="1">
    <citation type="submission" date="2018-12" db="EMBL/GenBank/DDBJ databases">
        <authorList>
            <person name="Syme R.A."/>
            <person name="Farfan-Caceres L."/>
            <person name="Lichtenzveig J."/>
        </authorList>
    </citation>
    <scope>NUCLEOTIDE SEQUENCE</scope>
    <source>
        <strain evidence="2">Al4</strain>
    </source>
</reference>
<evidence type="ECO:0000313" key="3">
    <source>
        <dbReference type="Proteomes" id="UP000651452"/>
    </source>
</evidence>
<dbReference type="EMBL" id="RZGK01000012">
    <property type="protein sequence ID" value="KAF9695292.1"/>
    <property type="molecule type" value="Genomic_DNA"/>
</dbReference>
<dbReference type="AlphaFoldDB" id="A0A8H7J2X7"/>
<feature type="transmembrane region" description="Helical" evidence="1">
    <location>
        <begin position="34"/>
        <end position="58"/>
    </location>
</feature>
<reference evidence="2" key="2">
    <citation type="submission" date="2020-09" db="EMBL/GenBank/DDBJ databases">
        <title>Reference genome assembly for Australian Ascochyta lentis isolate Al4.</title>
        <authorList>
            <person name="Lee R.C."/>
            <person name="Farfan-Caceres L.M."/>
            <person name="Debler J.W."/>
            <person name="Williams A.H."/>
            <person name="Henares B.M."/>
        </authorList>
    </citation>
    <scope>NUCLEOTIDE SEQUENCE</scope>
    <source>
        <strain evidence="2">Al4</strain>
    </source>
</reference>
<protein>
    <submittedName>
        <fullName evidence="2">Uncharacterized protein</fullName>
    </submittedName>
</protein>
<accession>A0A8H7J2X7</accession>
<keyword evidence="3" id="KW-1185">Reference proteome</keyword>
<organism evidence="2 3">
    <name type="scientific">Ascochyta lentis</name>
    <dbReference type="NCBI Taxonomy" id="205686"/>
    <lineage>
        <taxon>Eukaryota</taxon>
        <taxon>Fungi</taxon>
        <taxon>Dikarya</taxon>
        <taxon>Ascomycota</taxon>
        <taxon>Pezizomycotina</taxon>
        <taxon>Dothideomycetes</taxon>
        <taxon>Pleosporomycetidae</taxon>
        <taxon>Pleosporales</taxon>
        <taxon>Pleosporineae</taxon>
        <taxon>Didymellaceae</taxon>
        <taxon>Ascochyta</taxon>
    </lineage>
</organism>